<dbReference type="EMBL" id="AGWC01000001">
    <property type="protein sequence ID" value="ENN92675.1"/>
    <property type="molecule type" value="Genomic_DNA"/>
</dbReference>
<dbReference type="PATRIC" id="fig|1094496.3.peg.192"/>
<reference evidence="2 3" key="1">
    <citation type="journal article" date="2013" name="PLoS Genet.">
        <title>A gene transfer agent and a dynamic repertoire of secretion systems hold the keys to the explosive radiation of the emerging pathogen Bartonella.</title>
        <authorList>
            <person name="Guy L."/>
            <person name="Nystedt B."/>
            <person name="Toft C."/>
            <person name="Zaremba-Niedzwiedzka K."/>
            <person name="Berglund E.C."/>
            <person name="Granberg F."/>
            <person name="Naslund K."/>
            <person name="Eriksson A.S."/>
            <person name="Andersson S.G."/>
        </authorList>
    </citation>
    <scope>NUCLEOTIDE SEQUENCE [LARGE SCALE GENOMIC DNA]</scope>
    <source>
        <strain evidence="3">m07a</strain>
    </source>
</reference>
<keyword evidence="3" id="KW-1185">Reference proteome</keyword>
<dbReference type="SUPFAM" id="SSF51126">
    <property type="entry name" value="Pectin lyase-like"/>
    <property type="match status" value="1"/>
</dbReference>
<organism evidence="2 3">
    <name type="scientific">Bartonella schoenbuchensis m07a</name>
    <dbReference type="NCBI Taxonomy" id="1094496"/>
    <lineage>
        <taxon>Bacteria</taxon>
        <taxon>Pseudomonadati</taxon>
        <taxon>Pseudomonadota</taxon>
        <taxon>Alphaproteobacteria</taxon>
        <taxon>Hyphomicrobiales</taxon>
        <taxon>Bartonellaceae</taxon>
        <taxon>Bartonella</taxon>
    </lineage>
</organism>
<dbReference type="AlphaFoldDB" id="N6VFY5"/>
<evidence type="ECO:0000313" key="2">
    <source>
        <dbReference type="EMBL" id="ENN92675.1"/>
    </source>
</evidence>
<sequence>MGIYAAGGEVMLDEVNISGVEMGVKVEKGTLKILEGTQIHFMGEYGVKLGSGVKSADLRGTTIRGDGSGGTGIYVMGGGTLEMTLDGVTVSGVQMGITMMSGALDVKERTTIDFEKNGWGIYMRDGVTSASLTGTSNYGKGKWVWDTCGGGDRDDDDVGWGND</sequence>
<feature type="domain" description="Right handed beta helix" evidence="1">
    <location>
        <begin position="2"/>
        <end position="149"/>
    </location>
</feature>
<dbReference type="Pfam" id="PF13229">
    <property type="entry name" value="Beta_helix"/>
    <property type="match status" value="1"/>
</dbReference>
<dbReference type="InterPro" id="IPR011050">
    <property type="entry name" value="Pectin_lyase_fold/virulence"/>
</dbReference>
<protein>
    <recommendedName>
        <fullName evidence="1">Right handed beta helix domain-containing protein</fullName>
    </recommendedName>
</protein>
<dbReference type="RefSeq" id="WP_010703344.1">
    <property type="nucleotide sequence ID" value="NZ_KB915627.1"/>
</dbReference>
<gene>
    <name evidence="2" type="ORF">m07a_01860</name>
</gene>
<evidence type="ECO:0000313" key="3">
    <source>
        <dbReference type="Proteomes" id="UP000014242"/>
    </source>
</evidence>
<accession>N6VFY5</accession>
<dbReference type="HOGENOM" id="CLU_1623905_0_0_5"/>
<dbReference type="InterPro" id="IPR039448">
    <property type="entry name" value="Beta_helix"/>
</dbReference>
<evidence type="ECO:0000259" key="1">
    <source>
        <dbReference type="Pfam" id="PF13229"/>
    </source>
</evidence>
<dbReference type="Proteomes" id="UP000014242">
    <property type="component" value="Unassembled WGS sequence"/>
</dbReference>
<name>N6VFY5_9HYPH</name>
<comment type="caution">
    <text evidence="2">The sequence shown here is derived from an EMBL/GenBank/DDBJ whole genome shotgun (WGS) entry which is preliminary data.</text>
</comment>
<proteinExistence type="predicted"/>